<feature type="domain" description="Thioredoxin" evidence="6">
    <location>
        <begin position="35"/>
        <end position="177"/>
    </location>
</feature>
<evidence type="ECO:0000259" key="6">
    <source>
        <dbReference type="PROSITE" id="PS51352"/>
    </source>
</evidence>
<dbReference type="Proteomes" id="UP000001890">
    <property type="component" value="Chromosome"/>
</dbReference>
<sequence>MSRVLPLLGFLLLAVLFGVGLWWSRTHDPRELPSPLLGKPVPAFSLPRLDHPTEKSGSAALRGRPYLLNVFGSWCIACSEEHPLLMAQAPTLSVPLIGYAYKDNPRDTAAWLAQRGNPYALVLVDEDGQRAIDLGVYGAPETFLIDAHGVVRYKHVGILTQTVLAEELRPAIAALTDGRR</sequence>
<comment type="subcellular location">
    <subcellularLocation>
        <location evidence="1">Cell inner membrane</location>
        <topology evidence="1">Single-pass membrane protein</topology>
        <orientation evidence="1">Periplasmic side</orientation>
    </subcellularLocation>
</comment>
<dbReference type="Gene3D" id="3.40.30.10">
    <property type="entry name" value="Glutaredoxin"/>
    <property type="match status" value="1"/>
</dbReference>
<name>D2UDC7_XANAP</name>
<proteinExistence type="inferred from homology"/>
<organism evidence="7 8">
    <name type="scientific">Xanthomonas albilineans (strain GPE PC73 / CFBP 7063)</name>
    <dbReference type="NCBI Taxonomy" id="380358"/>
    <lineage>
        <taxon>Bacteria</taxon>
        <taxon>Pseudomonadati</taxon>
        <taxon>Pseudomonadota</taxon>
        <taxon>Gammaproteobacteria</taxon>
        <taxon>Lysobacterales</taxon>
        <taxon>Lysobacteraceae</taxon>
        <taxon>Xanthomonas</taxon>
    </lineage>
</organism>
<keyword evidence="5" id="KW-0676">Redox-active center</keyword>
<dbReference type="InterPro" id="IPR036249">
    <property type="entry name" value="Thioredoxin-like_sf"/>
</dbReference>
<evidence type="ECO:0000256" key="1">
    <source>
        <dbReference type="ARBA" id="ARBA00004383"/>
    </source>
</evidence>
<reference evidence="7 8" key="1">
    <citation type="journal article" date="2009" name="BMC Genomics">
        <title>The complete genome sequence of Xanthomonas albilineans provides new insights into the reductive genome evolution of the xylem-limited Xanthomonadaceae.</title>
        <authorList>
            <person name="Pieretti I."/>
            <person name="Royer M."/>
            <person name="Barbe V."/>
            <person name="Carrere S."/>
            <person name="Koebnik R."/>
            <person name="Cociancich S."/>
            <person name="Couloux A."/>
            <person name="Darrasse A."/>
            <person name="Gouzy J."/>
            <person name="Jacques M.A."/>
            <person name="Lauber E."/>
            <person name="Manceau C."/>
            <person name="Mangenot S."/>
            <person name="Poussier S."/>
            <person name="Segurens B."/>
            <person name="Szurek B."/>
            <person name="Verdier V."/>
            <person name="Arlat M."/>
            <person name="Rott P."/>
        </authorList>
    </citation>
    <scope>NUCLEOTIDE SEQUENCE [LARGE SCALE GENOMIC DNA]</scope>
    <source>
        <strain evidence="8">GPE PC73 / CFBP 7063</strain>
    </source>
</reference>
<dbReference type="RefSeq" id="WP_012915968.1">
    <property type="nucleotide sequence ID" value="NC_013722.1"/>
</dbReference>
<dbReference type="GO" id="GO:0030288">
    <property type="term" value="C:outer membrane-bounded periplasmic space"/>
    <property type="evidence" value="ECO:0007669"/>
    <property type="project" value="InterPro"/>
</dbReference>
<evidence type="ECO:0000256" key="5">
    <source>
        <dbReference type="ARBA" id="ARBA00023284"/>
    </source>
</evidence>
<evidence type="ECO:0000313" key="8">
    <source>
        <dbReference type="Proteomes" id="UP000001890"/>
    </source>
</evidence>
<dbReference type="Pfam" id="PF08534">
    <property type="entry name" value="Redoxin"/>
    <property type="match status" value="1"/>
</dbReference>
<dbReference type="InterPro" id="IPR013766">
    <property type="entry name" value="Thioredoxin_domain"/>
</dbReference>
<dbReference type="GO" id="GO:0017004">
    <property type="term" value="P:cytochrome complex assembly"/>
    <property type="evidence" value="ECO:0007669"/>
    <property type="project" value="UniProtKB-KW"/>
</dbReference>
<dbReference type="eggNOG" id="COG0526">
    <property type="taxonomic scope" value="Bacteria"/>
</dbReference>
<dbReference type="STRING" id="380358.XALC_1458"/>
<comment type="similarity">
    <text evidence="2">Belongs to the thioredoxin family. DsbE subfamily.</text>
</comment>
<dbReference type="InterPro" id="IPR004799">
    <property type="entry name" value="Periplasmic_diS_OxRdtase_DsbE"/>
</dbReference>
<dbReference type="AlphaFoldDB" id="D2UDC7"/>
<keyword evidence="8" id="KW-1185">Reference proteome</keyword>
<gene>
    <name evidence="7" type="primary">ccmG1</name>
    <name evidence="7" type="ordered locus">XALc_1458</name>
</gene>
<accession>D2UDC7</accession>
<protein>
    <submittedName>
        <fullName evidence="7">Probable c-type cytochrome biogenesis protein ccmg</fullName>
    </submittedName>
</protein>
<evidence type="ECO:0000256" key="4">
    <source>
        <dbReference type="ARBA" id="ARBA00023157"/>
    </source>
</evidence>
<dbReference type="InterPro" id="IPR050553">
    <property type="entry name" value="Thioredoxin_ResA/DsbE_sf"/>
</dbReference>
<dbReference type="GO" id="GO:0005886">
    <property type="term" value="C:plasma membrane"/>
    <property type="evidence" value="ECO:0007669"/>
    <property type="project" value="UniProtKB-SubCell"/>
</dbReference>
<dbReference type="PANTHER" id="PTHR42852">
    <property type="entry name" value="THIOL:DISULFIDE INTERCHANGE PROTEIN DSBE"/>
    <property type="match status" value="1"/>
</dbReference>
<dbReference type="PATRIC" id="fig|29447.3.peg.1448"/>
<dbReference type="SUPFAM" id="SSF52833">
    <property type="entry name" value="Thioredoxin-like"/>
    <property type="match status" value="1"/>
</dbReference>
<keyword evidence="4" id="KW-1015">Disulfide bond</keyword>
<keyword evidence="3" id="KW-0201">Cytochrome c-type biogenesis</keyword>
<dbReference type="NCBIfam" id="TIGR00385">
    <property type="entry name" value="dsbE"/>
    <property type="match status" value="1"/>
</dbReference>
<dbReference type="InterPro" id="IPR013740">
    <property type="entry name" value="Redoxin"/>
</dbReference>
<dbReference type="KEGG" id="xal:XALC_1458"/>
<dbReference type="OrthoDB" id="9799347at2"/>
<dbReference type="EMBL" id="FP565176">
    <property type="protein sequence ID" value="CBA15965.1"/>
    <property type="molecule type" value="Genomic_DNA"/>
</dbReference>
<evidence type="ECO:0000256" key="2">
    <source>
        <dbReference type="ARBA" id="ARBA00007758"/>
    </source>
</evidence>
<dbReference type="GeneID" id="57876763"/>
<dbReference type="GO" id="GO:0015036">
    <property type="term" value="F:disulfide oxidoreductase activity"/>
    <property type="evidence" value="ECO:0007669"/>
    <property type="project" value="InterPro"/>
</dbReference>
<dbReference type="PANTHER" id="PTHR42852:SF6">
    <property type="entry name" value="THIOL:DISULFIDE INTERCHANGE PROTEIN DSBE"/>
    <property type="match status" value="1"/>
</dbReference>
<evidence type="ECO:0000313" key="7">
    <source>
        <dbReference type="EMBL" id="CBA15965.1"/>
    </source>
</evidence>
<dbReference type="CDD" id="cd03010">
    <property type="entry name" value="TlpA_like_DsbE"/>
    <property type="match status" value="1"/>
</dbReference>
<dbReference type="PROSITE" id="PS51352">
    <property type="entry name" value="THIOREDOXIN_2"/>
    <property type="match status" value="1"/>
</dbReference>
<evidence type="ECO:0000256" key="3">
    <source>
        <dbReference type="ARBA" id="ARBA00022748"/>
    </source>
</evidence>